<evidence type="ECO:0000313" key="3">
    <source>
        <dbReference type="EMBL" id="OXC76961.1"/>
    </source>
</evidence>
<sequence length="116" mass="11777">MTEVVSGGTGIRVSAFVSLAASLAAAVGAALARLRRAGLTFAFDAARASDWSEGFAASGRTSVPAGAEADASGGGLRAGGRARRVRRCRAAFLGQDDGRIAGEAKHDQTAHQTAYR</sequence>
<proteinExistence type="predicted"/>
<keyword evidence="2" id="KW-0812">Transmembrane</keyword>
<feature type="region of interest" description="Disordered" evidence="1">
    <location>
        <begin position="57"/>
        <end position="80"/>
    </location>
</feature>
<keyword evidence="2" id="KW-0472">Membrane</keyword>
<feature type="transmembrane region" description="Helical" evidence="2">
    <location>
        <begin position="12"/>
        <end position="32"/>
    </location>
</feature>
<dbReference type="EMBL" id="MTHB01000110">
    <property type="protein sequence ID" value="OXC76961.1"/>
    <property type="molecule type" value="Genomic_DNA"/>
</dbReference>
<reference evidence="4" key="1">
    <citation type="submission" date="2017-01" db="EMBL/GenBank/DDBJ databases">
        <title>Genome Analysis of Deinococcus marmoris KOPRI26562.</title>
        <authorList>
            <person name="Kim J.H."/>
            <person name="Oh H.-M."/>
        </authorList>
    </citation>
    <scope>NUCLEOTIDE SEQUENCE [LARGE SCALE GENOMIC DNA]</scope>
    <source>
        <strain evidence="4">PAMC 26633</strain>
    </source>
</reference>
<organism evidence="3 4">
    <name type="scientific">Caballeronia sordidicola</name>
    <name type="common">Burkholderia sordidicola</name>
    <dbReference type="NCBI Taxonomy" id="196367"/>
    <lineage>
        <taxon>Bacteria</taxon>
        <taxon>Pseudomonadati</taxon>
        <taxon>Pseudomonadota</taxon>
        <taxon>Betaproteobacteria</taxon>
        <taxon>Burkholderiales</taxon>
        <taxon>Burkholderiaceae</taxon>
        <taxon>Caballeronia</taxon>
    </lineage>
</organism>
<dbReference type="Proteomes" id="UP000214720">
    <property type="component" value="Unassembled WGS sequence"/>
</dbReference>
<evidence type="ECO:0000313" key="4">
    <source>
        <dbReference type="Proteomes" id="UP000214720"/>
    </source>
</evidence>
<keyword evidence="2" id="KW-1133">Transmembrane helix</keyword>
<evidence type="ECO:0000256" key="2">
    <source>
        <dbReference type="SAM" id="Phobius"/>
    </source>
</evidence>
<evidence type="ECO:0000256" key="1">
    <source>
        <dbReference type="SAM" id="MobiDB-lite"/>
    </source>
</evidence>
<gene>
    <name evidence="3" type="ORF">BSU04_18290</name>
</gene>
<accession>A0A226X0J2</accession>
<dbReference type="AlphaFoldDB" id="A0A226X0J2"/>
<protein>
    <submittedName>
        <fullName evidence="3">Uncharacterized protein</fullName>
    </submittedName>
</protein>
<name>A0A226X0J2_CABSO</name>
<comment type="caution">
    <text evidence="3">The sequence shown here is derived from an EMBL/GenBank/DDBJ whole genome shotgun (WGS) entry which is preliminary data.</text>
</comment>